<reference evidence="2" key="1">
    <citation type="submission" date="2022-11" db="UniProtKB">
        <authorList>
            <consortium name="EnsemblMetazoa"/>
        </authorList>
    </citation>
    <scope>IDENTIFICATION</scope>
</reference>
<dbReference type="KEGG" id="epa:114575422"/>
<keyword evidence="3" id="KW-1185">Reference proteome</keyword>
<dbReference type="EnsemblMetazoa" id="XM_028660236.1">
    <property type="protein sequence ID" value="XP_028516037.1"/>
    <property type="gene ID" value="LOC114575422"/>
</dbReference>
<accession>A0A913YNG6</accession>
<feature type="compositionally biased region" description="Polar residues" evidence="1">
    <location>
        <begin position="1"/>
        <end position="11"/>
    </location>
</feature>
<feature type="region of interest" description="Disordered" evidence="1">
    <location>
        <begin position="72"/>
        <end position="94"/>
    </location>
</feature>
<evidence type="ECO:0000313" key="2">
    <source>
        <dbReference type="EnsemblMetazoa" id="XP_028516037.1"/>
    </source>
</evidence>
<proteinExistence type="predicted"/>
<name>A0A913YNG6_EXADI</name>
<organism evidence="2 3">
    <name type="scientific">Exaiptasia diaphana</name>
    <name type="common">Tropical sea anemone</name>
    <name type="synonym">Aiptasia pulchella</name>
    <dbReference type="NCBI Taxonomy" id="2652724"/>
    <lineage>
        <taxon>Eukaryota</taxon>
        <taxon>Metazoa</taxon>
        <taxon>Cnidaria</taxon>
        <taxon>Anthozoa</taxon>
        <taxon>Hexacorallia</taxon>
        <taxon>Actiniaria</taxon>
        <taxon>Aiptasiidae</taxon>
        <taxon>Exaiptasia</taxon>
    </lineage>
</organism>
<evidence type="ECO:0000256" key="1">
    <source>
        <dbReference type="SAM" id="MobiDB-lite"/>
    </source>
</evidence>
<evidence type="ECO:0000313" key="3">
    <source>
        <dbReference type="Proteomes" id="UP000887567"/>
    </source>
</evidence>
<feature type="region of interest" description="Disordered" evidence="1">
    <location>
        <begin position="1"/>
        <end position="45"/>
    </location>
</feature>
<dbReference type="RefSeq" id="XP_028516037.1">
    <property type="nucleotide sequence ID" value="XM_028660236.1"/>
</dbReference>
<sequence>MSRHTVNSRSAALSAIPGADLDETVLRTEGISPTNGDPGTKAPSFTGLSEELKAAIQAAATEAALAAVRASSAVVSAPAPPPTSSPASSSVNGAQDLNATANGLLAGGYSVGMMPAW</sequence>
<protein>
    <submittedName>
        <fullName evidence="2">Uncharacterized protein</fullName>
    </submittedName>
</protein>
<dbReference type="AlphaFoldDB" id="A0A913YNG6"/>
<dbReference type="GeneID" id="114575422"/>
<dbReference type="Proteomes" id="UP000887567">
    <property type="component" value="Unplaced"/>
</dbReference>